<evidence type="ECO:0000313" key="2">
    <source>
        <dbReference type="Proteomes" id="UP000800093"/>
    </source>
</evidence>
<dbReference type="PANTHER" id="PTHR12905">
    <property type="entry name" value="METALLOPHOSPHOESTERASE"/>
    <property type="match status" value="1"/>
</dbReference>
<dbReference type="PANTHER" id="PTHR12905:SF0">
    <property type="entry name" value="CALCINEURIN-LIKE PHOSPHOESTERASE DOMAIN-CONTAINING PROTEIN"/>
    <property type="match status" value="1"/>
</dbReference>
<keyword evidence="2" id="KW-1185">Reference proteome</keyword>
<sequence length="95" mass="10446">MVTSTILKGIDIAMIHGPSNYILDSTSNGQSAGCEHLRRAVAYTKPQPHCFGYVHGGHGAQPIEFEFHSKCAIKRNSDGDELENIAIYIYIIVNL</sequence>
<proteinExistence type="predicted"/>
<protein>
    <submittedName>
        <fullName evidence="1">Uncharacterized protein</fullName>
    </submittedName>
</protein>
<reference evidence="2" key="1">
    <citation type="journal article" date="2020" name="Stud. Mycol.">
        <title>101 Dothideomycetes genomes: A test case for predicting lifestyles and emergence of pathogens.</title>
        <authorList>
            <person name="Haridas S."/>
            <person name="Albert R."/>
            <person name="Binder M."/>
            <person name="Bloem J."/>
            <person name="LaButti K."/>
            <person name="Salamov A."/>
            <person name="Andreopoulos B."/>
            <person name="Baker S."/>
            <person name="Barry K."/>
            <person name="Bills G."/>
            <person name="Bluhm B."/>
            <person name="Cannon C."/>
            <person name="Castanera R."/>
            <person name="Culley D."/>
            <person name="Daum C."/>
            <person name="Ezra D."/>
            <person name="Gonzalez J."/>
            <person name="Henrissat B."/>
            <person name="Kuo A."/>
            <person name="Liang C."/>
            <person name="Lipzen A."/>
            <person name="Lutzoni F."/>
            <person name="Magnuson J."/>
            <person name="Mondo S."/>
            <person name="Nolan M."/>
            <person name="Ohm R."/>
            <person name="Pangilinan J."/>
            <person name="Park H.-J."/>
            <person name="Ramirez L."/>
            <person name="Alfaro M."/>
            <person name="Sun H."/>
            <person name="Tritt A."/>
            <person name="Yoshinaga Y."/>
            <person name="Zwiers L.-H."/>
            <person name="Turgeon B."/>
            <person name="Goodwin S."/>
            <person name="Spatafora J."/>
            <person name="Crous P."/>
            <person name="Grigoriev I."/>
        </authorList>
    </citation>
    <scope>NUCLEOTIDE SEQUENCE [LARGE SCALE GENOMIC DNA]</scope>
    <source>
        <strain evidence="2">CBS 304.66</strain>
    </source>
</reference>
<name>A0A9P4TS07_9PLEO</name>
<dbReference type="OrthoDB" id="630188at2759"/>
<accession>A0A9P4TS07</accession>
<comment type="caution">
    <text evidence="1">The sequence shown here is derived from an EMBL/GenBank/DDBJ whole genome shotgun (WGS) entry which is preliminary data.</text>
</comment>
<gene>
    <name evidence="1" type="ORF">CC78DRAFT_527870</name>
</gene>
<evidence type="ECO:0000313" key="1">
    <source>
        <dbReference type="EMBL" id="KAF2270895.1"/>
    </source>
</evidence>
<dbReference type="AlphaFoldDB" id="A0A9P4TS07"/>
<dbReference type="Proteomes" id="UP000800093">
    <property type="component" value="Unassembled WGS sequence"/>
</dbReference>
<dbReference type="Gene3D" id="3.60.21.10">
    <property type="match status" value="1"/>
</dbReference>
<organism evidence="1 2">
    <name type="scientific">Lojkania enalia</name>
    <dbReference type="NCBI Taxonomy" id="147567"/>
    <lineage>
        <taxon>Eukaryota</taxon>
        <taxon>Fungi</taxon>
        <taxon>Dikarya</taxon>
        <taxon>Ascomycota</taxon>
        <taxon>Pezizomycotina</taxon>
        <taxon>Dothideomycetes</taxon>
        <taxon>Pleosporomycetidae</taxon>
        <taxon>Pleosporales</taxon>
        <taxon>Pleosporales incertae sedis</taxon>
        <taxon>Lojkania</taxon>
    </lineage>
</organism>
<dbReference type="EMBL" id="ML986578">
    <property type="protein sequence ID" value="KAF2270895.1"/>
    <property type="molecule type" value="Genomic_DNA"/>
</dbReference>
<dbReference type="InterPro" id="IPR051693">
    <property type="entry name" value="UPF0046_metallophosphoest"/>
</dbReference>
<dbReference type="InterPro" id="IPR029052">
    <property type="entry name" value="Metallo-depent_PP-like"/>
</dbReference>
<dbReference type="SUPFAM" id="SSF56300">
    <property type="entry name" value="Metallo-dependent phosphatases"/>
    <property type="match status" value="1"/>
</dbReference>